<feature type="transmembrane region" description="Helical" evidence="7">
    <location>
        <begin position="6"/>
        <end position="27"/>
    </location>
</feature>
<proteinExistence type="inferred from homology"/>
<evidence type="ECO:0000256" key="3">
    <source>
        <dbReference type="ARBA" id="ARBA00022475"/>
    </source>
</evidence>
<evidence type="ECO:0000259" key="8">
    <source>
        <dbReference type="Pfam" id="PF01757"/>
    </source>
</evidence>
<dbReference type="PANTHER" id="PTHR40074">
    <property type="entry name" value="O-ACETYLTRANSFERASE WECH"/>
    <property type="match status" value="1"/>
</dbReference>
<dbReference type="GO" id="GO:0016413">
    <property type="term" value="F:O-acetyltransferase activity"/>
    <property type="evidence" value="ECO:0007669"/>
    <property type="project" value="TreeGrafter"/>
</dbReference>
<feature type="transmembrane region" description="Helical" evidence="7">
    <location>
        <begin position="149"/>
        <end position="168"/>
    </location>
</feature>
<organism evidence="9 10">
    <name type="scientific">Clostridium disporicum</name>
    <dbReference type="NCBI Taxonomy" id="84024"/>
    <lineage>
        <taxon>Bacteria</taxon>
        <taxon>Bacillati</taxon>
        <taxon>Bacillota</taxon>
        <taxon>Clostridia</taxon>
        <taxon>Eubacteriales</taxon>
        <taxon>Clostridiaceae</taxon>
        <taxon>Clostridium</taxon>
    </lineage>
</organism>
<dbReference type="AlphaFoldDB" id="A0A173Z7P0"/>
<keyword evidence="9" id="KW-0012">Acyltransferase</keyword>
<evidence type="ECO:0000256" key="6">
    <source>
        <dbReference type="ARBA" id="ARBA00023136"/>
    </source>
</evidence>
<dbReference type="GO" id="GO:0009246">
    <property type="term" value="P:enterobacterial common antigen biosynthetic process"/>
    <property type="evidence" value="ECO:0007669"/>
    <property type="project" value="TreeGrafter"/>
</dbReference>
<feature type="transmembrane region" description="Helical" evidence="7">
    <location>
        <begin position="78"/>
        <end position="97"/>
    </location>
</feature>
<dbReference type="OrthoDB" id="2005627at2"/>
<feature type="transmembrane region" description="Helical" evidence="7">
    <location>
        <begin position="312"/>
        <end position="331"/>
    </location>
</feature>
<evidence type="ECO:0000313" key="9">
    <source>
        <dbReference type="EMBL" id="CUN71689.1"/>
    </source>
</evidence>
<feature type="transmembrane region" description="Helical" evidence="7">
    <location>
        <begin position="281"/>
        <end position="300"/>
    </location>
</feature>
<keyword evidence="6 7" id="KW-0472">Membrane</keyword>
<keyword evidence="3" id="KW-1003">Cell membrane</keyword>
<keyword evidence="4 7" id="KW-0812">Transmembrane</keyword>
<feature type="transmembrane region" description="Helical" evidence="7">
    <location>
        <begin position="202"/>
        <end position="218"/>
    </location>
</feature>
<dbReference type="Proteomes" id="UP000095558">
    <property type="component" value="Unassembled WGS sequence"/>
</dbReference>
<evidence type="ECO:0000256" key="2">
    <source>
        <dbReference type="ARBA" id="ARBA00007400"/>
    </source>
</evidence>
<evidence type="ECO:0000256" key="1">
    <source>
        <dbReference type="ARBA" id="ARBA00004651"/>
    </source>
</evidence>
<evidence type="ECO:0000256" key="7">
    <source>
        <dbReference type="SAM" id="Phobius"/>
    </source>
</evidence>
<comment type="similarity">
    <text evidence="2">Belongs to the acyltransferase 3 family.</text>
</comment>
<feature type="transmembrane region" description="Helical" evidence="7">
    <location>
        <begin position="109"/>
        <end position="129"/>
    </location>
</feature>
<accession>A0A173Z7P0</accession>
<feature type="domain" description="Acyltransferase 3" evidence="8">
    <location>
        <begin position="43"/>
        <end position="331"/>
    </location>
</feature>
<dbReference type="InterPro" id="IPR002656">
    <property type="entry name" value="Acyl_transf_3_dom"/>
</dbReference>
<dbReference type="RefSeq" id="WP_055275353.1">
    <property type="nucleotide sequence ID" value="NZ_CYZV01000004.1"/>
</dbReference>
<evidence type="ECO:0000256" key="4">
    <source>
        <dbReference type="ARBA" id="ARBA00022692"/>
    </source>
</evidence>
<dbReference type="GO" id="GO:0005886">
    <property type="term" value="C:plasma membrane"/>
    <property type="evidence" value="ECO:0007669"/>
    <property type="project" value="UniProtKB-SubCell"/>
</dbReference>
<feature type="transmembrane region" description="Helical" evidence="7">
    <location>
        <begin position="48"/>
        <end position="72"/>
    </location>
</feature>
<protein>
    <submittedName>
        <fullName evidence="9">Acyltransferase 3</fullName>
    </submittedName>
</protein>
<keyword evidence="5 7" id="KW-1133">Transmembrane helix</keyword>
<keyword evidence="9" id="KW-0808">Transferase</keyword>
<dbReference type="EMBL" id="CYZV01000004">
    <property type="protein sequence ID" value="CUN71689.1"/>
    <property type="molecule type" value="Genomic_DNA"/>
</dbReference>
<evidence type="ECO:0000313" key="10">
    <source>
        <dbReference type="Proteomes" id="UP000095558"/>
    </source>
</evidence>
<comment type="subcellular location">
    <subcellularLocation>
        <location evidence="1">Cell membrane</location>
        <topology evidence="1">Multi-pass membrane protein</topology>
    </subcellularLocation>
</comment>
<feature type="transmembrane region" description="Helical" evidence="7">
    <location>
        <begin position="254"/>
        <end position="274"/>
    </location>
</feature>
<sequence>MIELAIENKGFLFIAYFIVLIVLILSIKRKNSKDVFLSKYDSQVLKGVSAILIVLHHLSQRIGINIITLPYIEIGKYSVALFLFLAGFGVMSSYLSNKNYLNGFLKKRILTIYVPFVISNIIFIVVDLIKGQDFEAIDIIKYALGIKLIDGVMWFIYSIVIFYLIFYISFRFTTIKKGTIIFSIGAFIYLILGIVLNLGTTITNIAFSFAGGIFVAAYKENFIRFLNKKYVFKIIGIIAILGITRIISIISSNIFIREFILNISTLSYAILLVSLSKRFKLTGNIIALLSGISFEIYLLHNKLITVIPNINGSIIIGIMYFITLVILSYIFRRINEFINNKLVIKNNIKELNVDTVIK</sequence>
<dbReference type="PANTHER" id="PTHR40074:SF2">
    <property type="entry name" value="O-ACETYLTRANSFERASE WECH"/>
    <property type="match status" value="1"/>
</dbReference>
<name>A0A173Z7P0_9CLOT</name>
<reference evidence="9 10" key="1">
    <citation type="submission" date="2015-09" db="EMBL/GenBank/DDBJ databases">
        <authorList>
            <consortium name="Pathogen Informatics"/>
        </authorList>
    </citation>
    <scope>NUCLEOTIDE SEQUENCE [LARGE SCALE GENOMIC DNA]</scope>
    <source>
        <strain evidence="9 10">2789STDY5834855</strain>
    </source>
</reference>
<dbReference type="Pfam" id="PF01757">
    <property type="entry name" value="Acyl_transf_3"/>
    <property type="match status" value="1"/>
</dbReference>
<gene>
    <name evidence="9" type="ORF">ERS852470_00564</name>
</gene>
<feature type="transmembrane region" description="Helical" evidence="7">
    <location>
        <begin position="230"/>
        <end position="248"/>
    </location>
</feature>
<evidence type="ECO:0000256" key="5">
    <source>
        <dbReference type="ARBA" id="ARBA00022989"/>
    </source>
</evidence>
<feature type="transmembrane region" description="Helical" evidence="7">
    <location>
        <begin position="180"/>
        <end position="196"/>
    </location>
</feature>